<dbReference type="InterPro" id="IPR032508">
    <property type="entry name" value="FecR_C"/>
</dbReference>
<dbReference type="Proteomes" id="UP000652176">
    <property type="component" value="Unassembled WGS sequence"/>
</dbReference>
<evidence type="ECO:0000259" key="4">
    <source>
        <dbReference type="Pfam" id="PF16344"/>
    </source>
</evidence>
<evidence type="ECO:0000313" key="6">
    <source>
        <dbReference type="Proteomes" id="UP000652176"/>
    </source>
</evidence>
<feature type="domain" description="FecR N-terminal" evidence="3">
    <location>
        <begin position="22"/>
        <end position="63"/>
    </location>
</feature>
<proteinExistence type="predicted"/>
<evidence type="ECO:0000259" key="3">
    <source>
        <dbReference type="Pfam" id="PF16220"/>
    </source>
</evidence>
<accession>A0ABR9CWR0</accession>
<dbReference type="EMBL" id="JACXSS010000001">
    <property type="protein sequence ID" value="MBD9354353.1"/>
    <property type="molecule type" value="Genomic_DNA"/>
</dbReference>
<dbReference type="Gene3D" id="2.60.120.1440">
    <property type="match status" value="1"/>
</dbReference>
<feature type="transmembrane region" description="Helical" evidence="1">
    <location>
        <begin position="97"/>
        <end position="115"/>
    </location>
</feature>
<dbReference type="InterPro" id="IPR012373">
    <property type="entry name" value="Ferrdict_sens_TM"/>
</dbReference>
<keyword evidence="1" id="KW-0812">Transmembrane</keyword>
<feature type="domain" description="Protein FecR C-terminal" evidence="4">
    <location>
        <begin position="261"/>
        <end position="328"/>
    </location>
</feature>
<dbReference type="Gene3D" id="3.55.50.30">
    <property type="match status" value="1"/>
</dbReference>
<feature type="domain" description="FecR protein" evidence="2">
    <location>
        <begin position="127"/>
        <end position="218"/>
    </location>
</feature>
<dbReference type="InterPro" id="IPR006860">
    <property type="entry name" value="FecR"/>
</dbReference>
<reference evidence="5 6" key="1">
    <citation type="submission" date="2020-09" db="EMBL/GenBank/DDBJ databases">
        <title>Methylomonas albis sp. nov. and Methylomonas fluvii sp. nov.: Two cold-adapted methanotrophs from the River Elbe and an amended description of Methylovulum psychrotolerans strain Eb1.</title>
        <authorList>
            <person name="Bussmann I.K."/>
            <person name="Klings K.-W."/>
            <person name="Warnstedt J."/>
            <person name="Hoppert M."/>
            <person name="Saborowski A."/>
            <person name="Horn F."/>
            <person name="Liebner S."/>
        </authorList>
    </citation>
    <scope>NUCLEOTIDE SEQUENCE [LARGE SCALE GENOMIC DNA]</scope>
    <source>
        <strain evidence="5 6">EbA</strain>
    </source>
</reference>
<protein>
    <submittedName>
        <fullName evidence="5">FecR family protein</fullName>
    </submittedName>
</protein>
<dbReference type="PANTHER" id="PTHR30273:SF2">
    <property type="entry name" value="PROTEIN FECR"/>
    <property type="match status" value="1"/>
</dbReference>
<dbReference type="PANTHER" id="PTHR30273">
    <property type="entry name" value="PERIPLASMIC SIGNAL SENSOR AND SIGMA FACTOR ACTIVATOR FECR-RELATED"/>
    <property type="match status" value="1"/>
</dbReference>
<comment type="caution">
    <text evidence="5">The sequence shown here is derived from an EMBL/GenBank/DDBJ whole genome shotgun (WGS) entry which is preliminary data.</text>
</comment>
<organism evidence="5 6">
    <name type="scientific">Methylomonas albis</name>
    <dbReference type="NCBI Taxonomy" id="1854563"/>
    <lineage>
        <taxon>Bacteria</taxon>
        <taxon>Pseudomonadati</taxon>
        <taxon>Pseudomonadota</taxon>
        <taxon>Gammaproteobacteria</taxon>
        <taxon>Methylococcales</taxon>
        <taxon>Methylococcaceae</taxon>
        <taxon>Methylomonas</taxon>
    </lineage>
</organism>
<keyword evidence="6" id="KW-1185">Reference proteome</keyword>
<sequence length="336" mass="37630">MTNTFQPLSVSDSESTSQTLRDQAIAWLLRLRDAPEDAASQREFADWLAANPAHEAAYRQVQAQWAWLEPFKQHSFPARDAALRYRPATRPSVRRKWLAYAAAATVLLTLGLAIFSPQGWYGLPHSYSTGKGQRQILALSDGTELELNTDTEVRVHFNHAQRQVDMIRGEAFFKVAHDAERPFRVQAGNLSVRDIGTAFDVYKQADRVSVAVQEGIVEMLSEDDRRELHAGQQLAYSDDQRFVAAAPGDIAAATAWRQGQLIFNGRRLAEVLAEIARYHDVQIRLPDPKLADLRVNGSFRTEQLDSMLNAVATLLPISVKRVGEREIVLEAVSGQR</sequence>
<dbReference type="InterPro" id="IPR032623">
    <property type="entry name" value="FecR_N"/>
</dbReference>
<keyword evidence="1" id="KW-0472">Membrane</keyword>
<keyword evidence="1" id="KW-1133">Transmembrane helix</keyword>
<dbReference type="Pfam" id="PF16344">
    <property type="entry name" value="FecR_C"/>
    <property type="match status" value="1"/>
</dbReference>
<dbReference type="PIRSF" id="PIRSF018266">
    <property type="entry name" value="FecR"/>
    <property type="match status" value="1"/>
</dbReference>
<evidence type="ECO:0000256" key="1">
    <source>
        <dbReference type="SAM" id="Phobius"/>
    </source>
</evidence>
<dbReference type="Pfam" id="PF04773">
    <property type="entry name" value="FecR"/>
    <property type="match status" value="1"/>
</dbReference>
<name>A0ABR9CWR0_9GAMM</name>
<evidence type="ECO:0000259" key="2">
    <source>
        <dbReference type="Pfam" id="PF04773"/>
    </source>
</evidence>
<gene>
    <name evidence="5" type="ORF">IE877_00360</name>
</gene>
<evidence type="ECO:0000313" key="5">
    <source>
        <dbReference type="EMBL" id="MBD9354353.1"/>
    </source>
</evidence>
<dbReference type="Pfam" id="PF16220">
    <property type="entry name" value="DUF4880"/>
    <property type="match status" value="1"/>
</dbReference>